<protein>
    <submittedName>
        <fullName evidence="2">Uncharacterized protein</fullName>
    </submittedName>
</protein>
<gene>
    <name evidence="2" type="ORF">GCM10023191_010340</name>
</gene>
<proteinExistence type="predicted"/>
<evidence type="ECO:0000313" key="3">
    <source>
        <dbReference type="Proteomes" id="UP001500503"/>
    </source>
</evidence>
<feature type="compositionally biased region" description="Polar residues" evidence="1">
    <location>
        <begin position="68"/>
        <end position="80"/>
    </location>
</feature>
<dbReference type="EMBL" id="BAABHF010000010">
    <property type="protein sequence ID" value="GAA4485530.1"/>
    <property type="molecule type" value="Genomic_DNA"/>
</dbReference>
<evidence type="ECO:0000256" key="1">
    <source>
        <dbReference type="SAM" id="MobiDB-lite"/>
    </source>
</evidence>
<comment type="caution">
    <text evidence="2">The sequence shown here is derived from an EMBL/GenBank/DDBJ whole genome shotgun (WGS) entry which is preliminary data.</text>
</comment>
<feature type="region of interest" description="Disordered" evidence="1">
    <location>
        <begin position="14"/>
        <end position="80"/>
    </location>
</feature>
<evidence type="ECO:0000313" key="2">
    <source>
        <dbReference type="EMBL" id="GAA4485530.1"/>
    </source>
</evidence>
<keyword evidence="3" id="KW-1185">Reference proteome</keyword>
<sequence length="80" mass="8338">MFTPCCFRQAAYAAKPLEDADPEGEAAALSPEEDPQAAVRSSAAPDASNTPPWRIRMMPDGGPPSWSPPQANLKGSATPG</sequence>
<organism evidence="2 3">
    <name type="scientific">Actinoallomurus oryzae</name>
    <dbReference type="NCBI Taxonomy" id="502180"/>
    <lineage>
        <taxon>Bacteria</taxon>
        <taxon>Bacillati</taxon>
        <taxon>Actinomycetota</taxon>
        <taxon>Actinomycetes</taxon>
        <taxon>Streptosporangiales</taxon>
        <taxon>Thermomonosporaceae</taxon>
        <taxon>Actinoallomurus</taxon>
    </lineage>
</organism>
<reference evidence="3" key="1">
    <citation type="journal article" date="2019" name="Int. J. Syst. Evol. Microbiol.">
        <title>The Global Catalogue of Microorganisms (GCM) 10K type strain sequencing project: providing services to taxonomists for standard genome sequencing and annotation.</title>
        <authorList>
            <consortium name="The Broad Institute Genomics Platform"/>
            <consortium name="The Broad Institute Genome Sequencing Center for Infectious Disease"/>
            <person name="Wu L."/>
            <person name="Ma J."/>
        </authorList>
    </citation>
    <scope>NUCLEOTIDE SEQUENCE [LARGE SCALE GENOMIC DNA]</scope>
    <source>
        <strain evidence="3">JCM 17933</strain>
    </source>
</reference>
<dbReference type="Proteomes" id="UP001500503">
    <property type="component" value="Unassembled WGS sequence"/>
</dbReference>
<name>A0ABP8PD65_9ACTN</name>
<accession>A0ABP8PD65</accession>